<dbReference type="GeneID" id="77809467"/>
<evidence type="ECO:0000256" key="1">
    <source>
        <dbReference type="SAM" id="MobiDB-lite"/>
    </source>
</evidence>
<accession>A0ABY7CH23</accession>
<evidence type="ECO:0000313" key="3">
    <source>
        <dbReference type="Proteomes" id="UP001164743"/>
    </source>
</evidence>
<proteinExistence type="predicted"/>
<name>A0ABY7CH23_9BASI</name>
<sequence length="186" mass="20141">MCVANFTKDPLLPPLAGAVESRVDLPAVIRLNPHSPVYGCDATASRFSRNPFGLQGDNSSSNNTPEPKPSTSKLNVNRDKKSTADQPPQPEPSKPNVTVIADHNPSPKATVDRFAGGAKNSKKGKAVKPATPEDSDNGDNDKSDDEVNDEDEENCEEEERTEIAKPKRGCPCKDILKEAAKQMKKY</sequence>
<feature type="compositionally biased region" description="Acidic residues" evidence="1">
    <location>
        <begin position="133"/>
        <end position="160"/>
    </location>
</feature>
<feature type="compositionally biased region" description="Polar residues" evidence="1">
    <location>
        <begin position="56"/>
        <end position="75"/>
    </location>
</feature>
<organism evidence="2 3">
    <name type="scientific">Puccinia triticina</name>
    <dbReference type="NCBI Taxonomy" id="208348"/>
    <lineage>
        <taxon>Eukaryota</taxon>
        <taxon>Fungi</taxon>
        <taxon>Dikarya</taxon>
        <taxon>Basidiomycota</taxon>
        <taxon>Pucciniomycotina</taxon>
        <taxon>Pucciniomycetes</taxon>
        <taxon>Pucciniales</taxon>
        <taxon>Pucciniaceae</taxon>
        <taxon>Puccinia</taxon>
    </lineage>
</organism>
<dbReference type="RefSeq" id="XP_053019768.1">
    <property type="nucleotide sequence ID" value="XM_053168572.1"/>
</dbReference>
<keyword evidence="3" id="KW-1185">Reference proteome</keyword>
<reference evidence="2" key="1">
    <citation type="submission" date="2022-10" db="EMBL/GenBank/DDBJ databases">
        <title>Puccinia triticina Genome sequencing and assembly.</title>
        <authorList>
            <person name="Li C."/>
        </authorList>
    </citation>
    <scope>NUCLEOTIDE SEQUENCE</scope>
    <source>
        <strain evidence="2">Pt15</strain>
    </source>
</reference>
<dbReference type="EMBL" id="CP110424">
    <property type="protein sequence ID" value="WAQ84213.1"/>
    <property type="molecule type" value="Genomic_DNA"/>
</dbReference>
<feature type="region of interest" description="Disordered" evidence="1">
    <location>
        <begin position="49"/>
        <end position="170"/>
    </location>
</feature>
<gene>
    <name evidence="2" type="ORF">PtA15_4A665</name>
</gene>
<dbReference type="Proteomes" id="UP001164743">
    <property type="component" value="Chromosome 4A"/>
</dbReference>
<evidence type="ECO:0000313" key="2">
    <source>
        <dbReference type="EMBL" id="WAQ84213.1"/>
    </source>
</evidence>
<protein>
    <submittedName>
        <fullName evidence="2">Uncharacterized protein</fullName>
    </submittedName>
</protein>